<dbReference type="EMBL" id="ASPP01020638">
    <property type="protein sequence ID" value="ETO13392.1"/>
    <property type="molecule type" value="Genomic_DNA"/>
</dbReference>
<evidence type="ECO:0000313" key="2">
    <source>
        <dbReference type="Proteomes" id="UP000023152"/>
    </source>
</evidence>
<evidence type="ECO:0000313" key="1">
    <source>
        <dbReference type="EMBL" id="ETO13392.1"/>
    </source>
</evidence>
<sequence>MGGLKKKKKKNRGQKWNFFEKFTGNNTAKYQSTIQEMKKIIGIVVTKKDKLTDEEWSNAKSHVTKLDGEENDLLGKLLQYRKDKENEIDELLKETKFCLFFFFFDVFIKTNETGRDKKKKKGVLEKKMECLLCLKWSENINSTARKLRS</sequence>
<dbReference type="AlphaFoldDB" id="X6MJ09"/>
<keyword evidence="2" id="KW-1185">Reference proteome</keyword>
<comment type="caution">
    <text evidence="1">The sequence shown here is derived from an EMBL/GenBank/DDBJ whole genome shotgun (WGS) entry which is preliminary data.</text>
</comment>
<dbReference type="Proteomes" id="UP000023152">
    <property type="component" value="Unassembled WGS sequence"/>
</dbReference>
<name>X6MJ09_RETFI</name>
<organism evidence="1 2">
    <name type="scientific">Reticulomyxa filosa</name>
    <dbReference type="NCBI Taxonomy" id="46433"/>
    <lineage>
        <taxon>Eukaryota</taxon>
        <taxon>Sar</taxon>
        <taxon>Rhizaria</taxon>
        <taxon>Retaria</taxon>
        <taxon>Foraminifera</taxon>
        <taxon>Monothalamids</taxon>
        <taxon>Reticulomyxidae</taxon>
        <taxon>Reticulomyxa</taxon>
    </lineage>
</organism>
<gene>
    <name evidence="1" type="ORF">RFI_23981</name>
</gene>
<reference evidence="1 2" key="1">
    <citation type="journal article" date="2013" name="Curr. Biol.">
        <title>The Genome of the Foraminiferan Reticulomyxa filosa.</title>
        <authorList>
            <person name="Glockner G."/>
            <person name="Hulsmann N."/>
            <person name="Schleicher M."/>
            <person name="Noegel A.A."/>
            <person name="Eichinger L."/>
            <person name="Gallinger C."/>
            <person name="Pawlowski J."/>
            <person name="Sierra R."/>
            <person name="Euteneuer U."/>
            <person name="Pillet L."/>
            <person name="Moustafa A."/>
            <person name="Platzer M."/>
            <person name="Groth M."/>
            <person name="Szafranski K."/>
            <person name="Schliwa M."/>
        </authorList>
    </citation>
    <scope>NUCLEOTIDE SEQUENCE [LARGE SCALE GENOMIC DNA]</scope>
</reference>
<proteinExistence type="predicted"/>
<accession>X6MJ09</accession>
<protein>
    <submittedName>
        <fullName evidence="1">Uncharacterized protein</fullName>
    </submittedName>
</protein>